<dbReference type="InterPro" id="IPR051677">
    <property type="entry name" value="AfsR-DnrI-RedD_regulator"/>
</dbReference>
<dbReference type="Gene3D" id="3.30.70.1230">
    <property type="entry name" value="Nucleotide cyclase"/>
    <property type="match status" value="1"/>
</dbReference>
<dbReference type="EMBL" id="AEJB01000007">
    <property type="protein sequence ID" value="ELP71285.1"/>
    <property type="molecule type" value="Genomic_DNA"/>
</dbReference>
<evidence type="ECO:0000256" key="2">
    <source>
        <dbReference type="ARBA" id="ARBA00023012"/>
    </source>
</evidence>
<sequence>MQFRLLGPLEVENDGDLVDLGGRRQRAVLAYLLLHANQVVSTTQLLSALWPDDAAPMTARKILQNAVWKLRGVLARPPRSEHTAELLTRPPGYLLRVPPRRVDLLDYRQRVAAGRAALTAGQVESAHKSLREALSLWRGPVLADLVEEGICWPELTAVQNRRLNVMEDLFEAALACGRHQLILRDLENLVASEPLRERASGQLMVALYRCGRQAEALAVFGRVRAALVEGLGLEPGRELHRLQQAILTHDPSLEAPRSVVGRNTVSGLETVDSRDAVDGRETVNVTPAAPSANSPAAPAASPATVEDPCPTGPHESRTASVVMFRFRLGEELGRVLVEDRDRVLDALTQVAREKAELHGGRVTAVLGSTVLAVFAGTDPAEAAEHAVRTAAAVRDSLSVPTSTLAPPQAAVRGLTVHAAVVSGEALLSRPPSEHVLPPWVGGRLVETCRTMLDQVQPGEIHVCEETRRQSEEAATFRRACASAVAPWELHLLKGDVPELSHGWAGAGDQVSELELTQHTLLRTRQRSAAHLITLIDDSGRARTRLLMEFQRRVEESHGGRVRVLAGTVPPPGTGSALSVPAEMLAAYCGIDPGGPEAHATARLRATLDRLGGDPGGGDLYASLASLLRPGRTSFGPAVPGDLLRAWTTFLARAAREQPLVVIWDDLQYADDALLDVVEQLTQTHANVPLLNVVGADGRLPERRPGWATGRPRTVTISLTPEPGDDLNRLLESLLPPVREPEVV</sequence>
<dbReference type="GO" id="GO:0003677">
    <property type="term" value="F:DNA binding"/>
    <property type="evidence" value="ECO:0007669"/>
    <property type="project" value="UniProtKB-UniRule"/>
</dbReference>
<dbReference type="InterPro" id="IPR029787">
    <property type="entry name" value="Nucleotide_cyclase"/>
</dbReference>
<keyword evidence="3" id="KW-0805">Transcription regulation</keyword>
<evidence type="ECO:0000256" key="7">
    <source>
        <dbReference type="SAM" id="MobiDB-lite"/>
    </source>
</evidence>
<accession>L7FKU5</accession>
<comment type="caution">
    <text evidence="9">The sequence shown here is derived from an EMBL/GenBank/DDBJ whole genome shotgun (WGS) entry which is preliminary data.</text>
</comment>
<dbReference type="GO" id="GO:0006355">
    <property type="term" value="P:regulation of DNA-templated transcription"/>
    <property type="evidence" value="ECO:0007669"/>
    <property type="project" value="InterPro"/>
</dbReference>
<evidence type="ECO:0000256" key="6">
    <source>
        <dbReference type="PROSITE-ProRule" id="PRU01091"/>
    </source>
</evidence>
<dbReference type="Pfam" id="PF03704">
    <property type="entry name" value="BTAD"/>
    <property type="match status" value="1"/>
</dbReference>
<dbReference type="InterPro" id="IPR041664">
    <property type="entry name" value="AAA_16"/>
</dbReference>
<keyword evidence="5" id="KW-0804">Transcription</keyword>
<name>L7FKU5_STRT8</name>
<dbReference type="STRING" id="85558.T45_06368"/>
<evidence type="ECO:0000313" key="9">
    <source>
        <dbReference type="EMBL" id="ELP71285.1"/>
    </source>
</evidence>
<dbReference type="Gene3D" id="1.25.40.10">
    <property type="entry name" value="Tetratricopeptide repeat domain"/>
    <property type="match status" value="1"/>
</dbReference>
<dbReference type="SMART" id="SM01043">
    <property type="entry name" value="BTAD"/>
    <property type="match status" value="1"/>
</dbReference>
<feature type="DNA-binding region" description="OmpR/PhoB-type" evidence="6">
    <location>
        <begin position="1"/>
        <end position="97"/>
    </location>
</feature>
<evidence type="ECO:0000256" key="4">
    <source>
        <dbReference type="ARBA" id="ARBA00023125"/>
    </source>
</evidence>
<gene>
    <name evidence="9" type="ORF">STRTUCAR8_02044</name>
</gene>
<dbReference type="PANTHER" id="PTHR35807">
    <property type="entry name" value="TRANSCRIPTIONAL REGULATOR REDD-RELATED"/>
    <property type="match status" value="1"/>
</dbReference>
<dbReference type="GO" id="GO:0000160">
    <property type="term" value="P:phosphorelay signal transduction system"/>
    <property type="evidence" value="ECO:0007669"/>
    <property type="project" value="UniProtKB-KW"/>
</dbReference>
<dbReference type="PATRIC" id="fig|698760.3.peg.92"/>
<evidence type="ECO:0000256" key="5">
    <source>
        <dbReference type="ARBA" id="ARBA00023163"/>
    </source>
</evidence>
<comment type="similarity">
    <text evidence="1">Belongs to the AfsR/DnrI/RedD regulatory family.</text>
</comment>
<dbReference type="GeneID" id="97405864"/>
<dbReference type="SUPFAM" id="SSF48452">
    <property type="entry name" value="TPR-like"/>
    <property type="match status" value="1"/>
</dbReference>
<dbReference type="Gene3D" id="1.10.10.10">
    <property type="entry name" value="Winged helix-like DNA-binding domain superfamily/Winged helix DNA-binding domain"/>
    <property type="match status" value="1"/>
</dbReference>
<keyword evidence="4 6" id="KW-0238">DNA-binding</keyword>
<dbReference type="FunFam" id="1.25.40.10:FF:000222">
    <property type="entry name" value="SARP family transcriptional regulator"/>
    <property type="match status" value="1"/>
</dbReference>
<dbReference type="AlphaFoldDB" id="L7FKU5"/>
<dbReference type="Pfam" id="PF00486">
    <property type="entry name" value="Trans_reg_C"/>
    <property type="match status" value="1"/>
</dbReference>
<dbReference type="Proteomes" id="UP000010931">
    <property type="component" value="Unassembled WGS sequence"/>
</dbReference>
<dbReference type="PANTHER" id="PTHR35807:SF1">
    <property type="entry name" value="TRANSCRIPTIONAL REGULATOR REDD"/>
    <property type="match status" value="1"/>
</dbReference>
<organism evidence="9 10">
    <name type="scientific">Streptomyces turgidiscabies (strain Car8)</name>
    <dbReference type="NCBI Taxonomy" id="698760"/>
    <lineage>
        <taxon>Bacteria</taxon>
        <taxon>Bacillati</taxon>
        <taxon>Actinomycetota</taxon>
        <taxon>Actinomycetes</taxon>
        <taxon>Kitasatosporales</taxon>
        <taxon>Streptomycetaceae</taxon>
        <taxon>Streptomyces</taxon>
    </lineage>
</organism>
<dbReference type="PROSITE" id="PS51755">
    <property type="entry name" value="OMPR_PHOB"/>
    <property type="match status" value="1"/>
</dbReference>
<keyword evidence="2" id="KW-0902">Two-component regulatory system</keyword>
<dbReference type="InterPro" id="IPR016032">
    <property type="entry name" value="Sig_transdc_resp-reg_C-effctor"/>
</dbReference>
<dbReference type="RefSeq" id="WP_006373373.1">
    <property type="nucleotide sequence ID" value="NZ_AEJB01000007.1"/>
</dbReference>
<dbReference type="InterPro" id="IPR036388">
    <property type="entry name" value="WH-like_DNA-bd_sf"/>
</dbReference>
<evidence type="ECO:0000313" key="10">
    <source>
        <dbReference type="Proteomes" id="UP000010931"/>
    </source>
</evidence>
<evidence type="ECO:0000256" key="1">
    <source>
        <dbReference type="ARBA" id="ARBA00005820"/>
    </source>
</evidence>
<dbReference type="Pfam" id="PF13191">
    <property type="entry name" value="AAA_16"/>
    <property type="match status" value="1"/>
</dbReference>
<feature type="compositionally biased region" description="Low complexity" evidence="7">
    <location>
        <begin position="287"/>
        <end position="303"/>
    </location>
</feature>
<keyword evidence="10" id="KW-1185">Reference proteome</keyword>
<feature type="domain" description="OmpR/PhoB-type" evidence="8">
    <location>
        <begin position="1"/>
        <end position="97"/>
    </location>
</feature>
<dbReference type="CDD" id="cd15831">
    <property type="entry name" value="BTAD"/>
    <property type="match status" value="1"/>
</dbReference>
<proteinExistence type="inferred from homology"/>
<evidence type="ECO:0000256" key="3">
    <source>
        <dbReference type="ARBA" id="ARBA00023015"/>
    </source>
</evidence>
<reference evidence="9 10" key="1">
    <citation type="journal article" date="2011" name="Plasmid">
        <title>Streptomyces turgidiscabies Car8 contains a modular pathogenicity island that shares virulence genes with other actinobacterial plant pathogens.</title>
        <authorList>
            <person name="Huguet-Tapia J.C."/>
            <person name="Badger J.H."/>
            <person name="Loria R."/>
            <person name="Pettis G.S."/>
        </authorList>
    </citation>
    <scope>NUCLEOTIDE SEQUENCE [LARGE SCALE GENOMIC DNA]</scope>
    <source>
        <strain evidence="9 10">Car8</strain>
    </source>
</reference>
<feature type="region of interest" description="Disordered" evidence="7">
    <location>
        <begin position="284"/>
        <end position="316"/>
    </location>
</feature>
<dbReference type="InterPro" id="IPR001867">
    <property type="entry name" value="OmpR/PhoB-type_DNA-bd"/>
</dbReference>
<protein>
    <submittedName>
        <fullName evidence="9">Transcriptional regulatory protein, C-terminal domain protein</fullName>
    </submittedName>
</protein>
<dbReference type="InterPro" id="IPR011990">
    <property type="entry name" value="TPR-like_helical_dom_sf"/>
</dbReference>
<evidence type="ECO:0000259" key="8">
    <source>
        <dbReference type="PROSITE" id="PS51755"/>
    </source>
</evidence>
<dbReference type="SMART" id="SM00862">
    <property type="entry name" value="Trans_reg_C"/>
    <property type="match status" value="1"/>
</dbReference>
<dbReference type="SUPFAM" id="SSF55073">
    <property type="entry name" value="Nucleotide cyclase"/>
    <property type="match status" value="1"/>
</dbReference>
<dbReference type="InterPro" id="IPR005158">
    <property type="entry name" value="BTAD"/>
</dbReference>
<dbReference type="SUPFAM" id="SSF46894">
    <property type="entry name" value="C-terminal effector domain of the bipartite response regulators"/>
    <property type="match status" value="1"/>
</dbReference>